<comment type="caution">
    <text evidence="3">The sequence shown here is derived from an EMBL/GenBank/DDBJ whole genome shotgun (WGS) entry which is preliminary data.</text>
</comment>
<dbReference type="Proteomes" id="UP000197277">
    <property type="component" value="Unassembled WGS sequence"/>
</dbReference>
<sequence>MKKVFPSAISWWLFGPIIALLIGIGIYAAMEQRLLDALVVVPALGLFYWLLRYTYYEVQPEQQVLRVVSGPFVWRVPVQDITSVLPTHNPLSSPALSLSRLKIHYGKYGSVMISPADRAGFLAALLQLNPAIRHD</sequence>
<keyword evidence="1" id="KW-0812">Transmembrane</keyword>
<keyword evidence="1" id="KW-1133">Transmembrane helix</keyword>
<gene>
    <name evidence="3" type="ORF">CDA63_05070</name>
</gene>
<evidence type="ECO:0000313" key="3">
    <source>
        <dbReference type="EMBL" id="OWP64103.1"/>
    </source>
</evidence>
<proteinExistence type="predicted"/>
<evidence type="ECO:0000313" key="4">
    <source>
        <dbReference type="Proteomes" id="UP000197277"/>
    </source>
</evidence>
<feature type="transmembrane region" description="Helical" evidence="1">
    <location>
        <begin position="34"/>
        <end position="51"/>
    </location>
</feature>
<evidence type="ECO:0000259" key="2">
    <source>
        <dbReference type="Pfam" id="PF06713"/>
    </source>
</evidence>
<evidence type="ECO:0000256" key="1">
    <source>
        <dbReference type="SAM" id="Phobius"/>
    </source>
</evidence>
<accession>A0A246FMZ5</accession>
<dbReference type="RefSeq" id="WP_088463369.1">
    <property type="nucleotide sequence ID" value="NZ_NIRR01000005.1"/>
</dbReference>
<dbReference type="GO" id="GO:0030153">
    <property type="term" value="P:bacteriocin immunity"/>
    <property type="evidence" value="ECO:0007669"/>
    <property type="project" value="InterPro"/>
</dbReference>
<feature type="transmembrane region" description="Helical" evidence="1">
    <location>
        <begin position="9"/>
        <end position="28"/>
    </location>
</feature>
<dbReference type="OrthoDB" id="1261156at2"/>
<organism evidence="3 4">
    <name type="scientific">Hymenobacter amundsenii</name>
    <dbReference type="NCBI Taxonomy" id="2006685"/>
    <lineage>
        <taxon>Bacteria</taxon>
        <taxon>Pseudomonadati</taxon>
        <taxon>Bacteroidota</taxon>
        <taxon>Cytophagia</taxon>
        <taxon>Cytophagales</taxon>
        <taxon>Hymenobacteraceae</taxon>
        <taxon>Hymenobacter</taxon>
    </lineage>
</organism>
<protein>
    <recommendedName>
        <fullName evidence="2">Uncharacterized protein YyaB-like PH domain-containing protein</fullName>
    </recommendedName>
</protein>
<dbReference type="EMBL" id="NIRR01000005">
    <property type="protein sequence ID" value="OWP64103.1"/>
    <property type="molecule type" value="Genomic_DNA"/>
</dbReference>
<feature type="domain" description="Uncharacterized protein YyaB-like PH" evidence="2">
    <location>
        <begin position="54"/>
        <end position="129"/>
    </location>
</feature>
<keyword evidence="1" id="KW-0472">Membrane</keyword>
<dbReference type="InterPro" id="IPR009589">
    <property type="entry name" value="PH_YyaB-like"/>
</dbReference>
<dbReference type="AlphaFoldDB" id="A0A246FMZ5"/>
<dbReference type="Pfam" id="PF06713">
    <property type="entry name" value="bPH_4"/>
    <property type="match status" value="1"/>
</dbReference>
<keyword evidence="4" id="KW-1185">Reference proteome</keyword>
<reference evidence="3 4" key="1">
    <citation type="submission" date="2017-06" db="EMBL/GenBank/DDBJ databases">
        <title>Hymenobacter amundsenii sp. nov. isolated from regoliths in Antarctica.</title>
        <authorList>
            <person name="Sedlacek I."/>
            <person name="Kralova S."/>
            <person name="Pantucek R."/>
            <person name="Svec P."/>
            <person name="Holochova P."/>
            <person name="Stankova E."/>
            <person name="Vrbovska V."/>
            <person name="Busse H.-J."/>
        </authorList>
    </citation>
    <scope>NUCLEOTIDE SEQUENCE [LARGE SCALE GENOMIC DNA]</scope>
    <source>
        <strain evidence="3 4">CCM 8682</strain>
    </source>
</reference>
<name>A0A246FMZ5_9BACT</name>